<comment type="caution">
    <text evidence="1">The sequence shown here is derived from an EMBL/GenBank/DDBJ whole genome shotgun (WGS) entry which is preliminary data.</text>
</comment>
<protein>
    <recommendedName>
        <fullName evidence="2">PIN domain-containing protein</fullName>
    </recommendedName>
</protein>
<proteinExistence type="predicted"/>
<name>A0A0F9R8T4_9ZZZZ</name>
<evidence type="ECO:0000313" key="1">
    <source>
        <dbReference type="EMBL" id="KKN21626.1"/>
    </source>
</evidence>
<organism evidence="1">
    <name type="scientific">marine sediment metagenome</name>
    <dbReference type="NCBI Taxonomy" id="412755"/>
    <lineage>
        <taxon>unclassified sequences</taxon>
        <taxon>metagenomes</taxon>
        <taxon>ecological metagenomes</taxon>
    </lineage>
</organism>
<accession>A0A0F9R8T4</accession>
<dbReference type="AlphaFoldDB" id="A0A0F9R8T4"/>
<sequence>MVYLKKIKDEKSIPKYIYLDQNILIYFGQVHYGKSDSLIEETLEILFELIEKGIVKVIFNLTNVIEAQKVSNNDQLERFADFVISLTQGYAFVPFPYLEIFEVENAIRIELSRDILDIRNRAIGRGVFYLIHDGNPPKLTSSKLIPEETQKLADSSMREHFSTDDAIKKFFLNRTYQYGDAAETIKELEDIRLRGYNIKDKKFKQKLGVAQYIVSMIVEKVAIVCKAYNVYPSILRLSEGMERIMEVFLNMPLLYTYHLLLQGLDEDSDHPLNSNDLLDINSYCFALPYCDMVVGEKYTISLAKRINIDEIYKTQLFNRGELDKFLETLKKLKG</sequence>
<dbReference type="EMBL" id="LAZR01003131">
    <property type="protein sequence ID" value="KKN21626.1"/>
    <property type="molecule type" value="Genomic_DNA"/>
</dbReference>
<reference evidence="1" key="1">
    <citation type="journal article" date="2015" name="Nature">
        <title>Complex archaea that bridge the gap between prokaryotes and eukaryotes.</title>
        <authorList>
            <person name="Spang A."/>
            <person name="Saw J.H."/>
            <person name="Jorgensen S.L."/>
            <person name="Zaremba-Niedzwiedzka K."/>
            <person name="Martijn J."/>
            <person name="Lind A.E."/>
            <person name="van Eijk R."/>
            <person name="Schleper C."/>
            <person name="Guy L."/>
            <person name="Ettema T.J."/>
        </authorList>
    </citation>
    <scope>NUCLEOTIDE SEQUENCE</scope>
</reference>
<gene>
    <name evidence="1" type="ORF">LCGC14_0923380</name>
</gene>
<evidence type="ECO:0008006" key="2">
    <source>
        <dbReference type="Google" id="ProtNLM"/>
    </source>
</evidence>